<gene>
    <name evidence="2" type="ordered locus">trd_A0334</name>
</gene>
<keyword evidence="3" id="KW-1185">Reference proteome</keyword>
<dbReference type="RefSeq" id="WP_012642811.1">
    <property type="nucleotide sequence ID" value="NC_011961.1"/>
</dbReference>
<dbReference type="eggNOG" id="COG1024">
    <property type="taxonomic scope" value="Bacteria"/>
</dbReference>
<dbReference type="GO" id="GO:0016853">
    <property type="term" value="F:isomerase activity"/>
    <property type="evidence" value="ECO:0007669"/>
    <property type="project" value="UniProtKB-KW"/>
</dbReference>
<dbReference type="Proteomes" id="UP000000447">
    <property type="component" value="Plasmid unnamed"/>
</dbReference>
<dbReference type="KEGG" id="tro:trd_A0334"/>
<organism evidence="2 3">
    <name type="scientific">Thermomicrobium roseum (strain ATCC 27502 / DSM 5159 / P-2)</name>
    <dbReference type="NCBI Taxonomy" id="309801"/>
    <lineage>
        <taxon>Bacteria</taxon>
        <taxon>Pseudomonadati</taxon>
        <taxon>Thermomicrobiota</taxon>
        <taxon>Thermomicrobia</taxon>
        <taxon>Thermomicrobiales</taxon>
        <taxon>Thermomicrobiaceae</taxon>
        <taxon>Thermomicrobium</taxon>
    </lineage>
</organism>
<dbReference type="AlphaFoldDB" id="B9L3H0"/>
<dbReference type="CDD" id="cd06558">
    <property type="entry name" value="crotonase-like"/>
    <property type="match status" value="1"/>
</dbReference>
<accession>B9L3H0</accession>
<sequence length="238" mass="25761">MNNHFPYQKIRIQQENNVTVLTLADPDTHNALSNELLGELCDALSRVSSTVLLLNAEGDHFSIGRPPQSYSAAPETWMKGYYLVMRANELLMGFPGVTIAAVQGHARGAGCSLAGRCDLVLAAETATFSFPELRAGVPPVIVASYYSRKLPWHAFLRLALTGQEVSAAEACRLALVTEVVPDHELFQRARELADDLAKIDAGALATLKHFLLSSESASTPQANRLAYAALLETLASRV</sequence>
<evidence type="ECO:0000256" key="1">
    <source>
        <dbReference type="ARBA" id="ARBA00005254"/>
    </source>
</evidence>
<dbReference type="SUPFAM" id="SSF52096">
    <property type="entry name" value="ClpP/crotonase"/>
    <property type="match status" value="1"/>
</dbReference>
<reference evidence="2 3" key="1">
    <citation type="journal article" date="2009" name="PLoS ONE">
        <title>Complete genome sequence of the aerobic CO-oxidizing thermophile Thermomicrobium roseum.</title>
        <authorList>
            <person name="Wu D."/>
            <person name="Raymond J."/>
            <person name="Wu M."/>
            <person name="Chatterji S."/>
            <person name="Ren Q."/>
            <person name="Graham J.E."/>
            <person name="Bryant D.A."/>
            <person name="Robb F."/>
            <person name="Colman A."/>
            <person name="Tallon L.J."/>
            <person name="Badger J.H."/>
            <person name="Madupu R."/>
            <person name="Ward N.L."/>
            <person name="Eisen J.A."/>
        </authorList>
    </citation>
    <scope>NUCLEOTIDE SEQUENCE [LARGE SCALE GENOMIC DNA]</scope>
    <source>
        <strain evidence="3">ATCC 27502 / DSM 5159 / P-2</strain>
        <plasmid evidence="2">unnamed</plasmid>
    </source>
</reference>
<dbReference type="Pfam" id="PF00378">
    <property type="entry name" value="ECH_1"/>
    <property type="match status" value="1"/>
</dbReference>
<dbReference type="Gene3D" id="3.90.226.10">
    <property type="entry name" value="2-enoyl-CoA Hydratase, Chain A, domain 1"/>
    <property type="match status" value="1"/>
</dbReference>
<dbReference type="InterPro" id="IPR029045">
    <property type="entry name" value="ClpP/crotonase-like_dom_sf"/>
</dbReference>
<geneLocation type="plasmid" evidence="3">
    <name>Tros</name>
</geneLocation>
<dbReference type="PANTHER" id="PTHR42964">
    <property type="entry name" value="ENOYL-COA HYDRATASE"/>
    <property type="match status" value="1"/>
</dbReference>
<evidence type="ECO:0000313" key="3">
    <source>
        <dbReference type="Proteomes" id="UP000000447"/>
    </source>
</evidence>
<dbReference type="InterPro" id="IPR051683">
    <property type="entry name" value="Enoyl-CoA_Hydratase/Isomerase"/>
</dbReference>
<protein>
    <submittedName>
        <fullName evidence="2">Enoyl-CoA hydratase/isomerase</fullName>
    </submittedName>
</protein>
<dbReference type="EMBL" id="CP001276">
    <property type="protein sequence ID" value="ACM06824.1"/>
    <property type="molecule type" value="Genomic_DNA"/>
</dbReference>
<dbReference type="OrthoDB" id="9775794at2"/>
<comment type="similarity">
    <text evidence="1">Belongs to the enoyl-CoA hydratase/isomerase family.</text>
</comment>
<dbReference type="HOGENOM" id="CLU_009834_7_3_0"/>
<keyword evidence="2" id="KW-0413">Isomerase</keyword>
<dbReference type="PANTHER" id="PTHR42964:SF1">
    <property type="entry name" value="POLYKETIDE BIOSYNTHESIS ENOYL-COA HYDRATASE PKSH-RELATED"/>
    <property type="match status" value="1"/>
</dbReference>
<name>B9L3H0_THERP</name>
<proteinExistence type="inferred from homology"/>
<evidence type="ECO:0000313" key="2">
    <source>
        <dbReference type="EMBL" id="ACM06824.1"/>
    </source>
</evidence>
<dbReference type="InterPro" id="IPR001753">
    <property type="entry name" value="Enoyl-CoA_hydra/iso"/>
</dbReference>
<keyword evidence="2" id="KW-0614">Plasmid</keyword>